<reference evidence="5 6" key="1">
    <citation type="submission" date="2009-08" db="EMBL/GenBank/DDBJ databases">
        <title>The Genome Sequence of Spizellomyces punctatus strain DAOM BR117.</title>
        <authorList>
            <consortium name="The Broad Institute Genome Sequencing Platform"/>
            <person name="Russ C."/>
            <person name="Cuomo C."/>
            <person name="Shea T."/>
            <person name="Young S.K."/>
            <person name="Zeng Q."/>
            <person name="Koehrsen M."/>
            <person name="Haas B."/>
            <person name="Borodovsky M."/>
            <person name="Guigo R."/>
            <person name="Alvarado L."/>
            <person name="Berlin A."/>
            <person name="Bochicchio J."/>
            <person name="Borenstein D."/>
            <person name="Chapman S."/>
            <person name="Chen Z."/>
            <person name="Engels R."/>
            <person name="Freedman E."/>
            <person name="Gellesch M."/>
            <person name="Goldberg J."/>
            <person name="Griggs A."/>
            <person name="Gujja S."/>
            <person name="Heiman D."/>
            <person name="Hepburn T."/>
            <person name="Howarth C."/>
            <person name="Jen D."/>
            <person name="Larson L."/>
            <person name="Lewis B."/>
            <person name="Mehta T."/>
            <person name="Park D."/>
            <person name="Pearson M."/>
            <person name="Roberts A."/>
            <person name="Saif S."/>
            <person name="Shenoy N."/>
            <person name="Sisk P."/>
            <person name="Stolte C."/>
            <person name="Sykes S."/>
            <person name="Thomson T."/>
            <person name="Walk T."/>
            <person name="White J."/>
            <person name="Yandava C."/>
            <person name="Burger G."/>
            <person name="Gray M.W."/>
            <person name="Holland P.W.H."/>
            <person name="King N."/>
            <person name="Lang F.B.F."/>
            <person name="Roger A.J."/>
            <person name="Ruiz-Trillo I."/>
            <person name="Lander E."/>
            <person name="Nusbaum C."/>
        </authorList>
    </citation>
    <scope>NUCLEOTIDE SEQUENCE [LARGE SCALE GENOMIC DNA]</scope>
    <source>
        <strain evidence="5 6">DAOM BR117</strain>
    </source>
</reference>
<dbReference type="InParanoid" id="A0A0L0HUT2"/>
<dbReference type="VEuPathDB" id="FungiDB:SPPG_00337"/>
<evidence type="ECO:0000313" key="5">
    <source>
        <dbReference type="EMBL" id="KND04619.1"/>
    </source>
</evidence>
<comment type="similarity">
    <text evidence="1">Belongs to the acetyltransferase family. GNAT subfamily.</text>
</comment>
<dbReference type="GeneID" id="27684070"/>
<dbReference type="OrthoDB" id="5043642at2759"/>
<evidence type="ECO:0000313" key="6">
    <source>
        <dbReference type="Proteomes" id="UP000053201"/>
    </source>
</evidence>
<gene>
    <name evidence="5" type="ORF">SPPG_00337</name>
</gene>
<dbReference type="GO" id="GO:0008080">
    <property type="term" value="F:N-acetyltransferase activity"/>
    <property type="evidence" value="ECO:0007669"/>
    <property type="project" value="InterPro"/>
</dbReference>
<dbReference type="EMBL" id="KQ257450">
    <property type="protein sequence ID" value="KND04619.1"/>
    <property type="molecule type" value="Genomic_DNA"/>
</dbReference>
<dbReference type="FunCoup" id="A0A0L0HUT2">
    <property type="interactions" value="220"/>
</dbReference>
<dbReference type="InterPro" id="IPR016181">
    <property type="entry name" value="Acyl_CoA_acyltransferase"/>
</dbReference>
<evidence type="ECO:0000256" key="3">
    <source>
        <dbReference type="ARBA" id="ARBA00023315"/>
    </source>
</evidence>
<protein>
    <recommendedName>
        <fullName evidence="4">N-acetyltransferase domain-containing protein</fullName>
    </recommendedName>
</protein>
<keyword evidence="3" id="KW-0012">Acyltransferase</keyword>
<evidence type="ECO:0000259" key="4">
    <source>
        <dbReference type="Pfam" id="PF13302"/>
    </source>
</evidence>
<dbReference type="Pfam" id="PF13302">
    <property type="entry name" value="Acetyltransf_3"/>
    <property type="match status" value="1"/>
</dbReference>
<dbReference type="Proteomes" id="UP000053201">
    <property type="component" value="Unassembled WGS sequence"/>
</dbReference>
<dbReference type="eggNOG" id="KOG4135">
    <property type="taxonomic scope" value="Eukaryota"/>
</dbReference>
<evidence type="ECO:0000256" key="2">
    <source>
        <dbReference type="ARBA" id="ARBA00022679"/>
    </source>
</evidence>
<feature type="domain" description="N-acetyltransferase" evidence="4">
    <location>
        <begin position="14"/>
        <end position="162"/>
    </location>
</feature>
<keyword evidence="6" id="KW-1185">Reference proteome</keyword>
<dbReference type="InterPro" id="IPR000182">
    <property type="entry name" value="GNAT_dom"/>
</dbReference>
<evidence type="ECO:0000256" key="1">
    <source>
        <dbReference type="ARBA" id="ARBA00009342"/>
    </source>
</evidence>
<dbReference type="RefSeq" id="XP_016612658.1">
    <property type="nucleotide sequence ID" value="XM_016748664.1"/>
</dbReference>
<sequence>MKANSNVVIKGQKVVLVPYKPEHVEIYHTWMTDPFLQEMTASEPLTLEEEYDMQKSWFEDEKKCTFILLSPVFEGNRVGSTGIWGGMVGDVNLFFNDHDDPQSAELELMVAEPSARRQGLGIEAAMLMMRYAITSLHVTTFTAKISLNNTPSLVLFKDKLGFHEVTVSEVFQEVTLARPCDESLNRLLEGGTDGWTLSALE</sequence>
<dbReference type="STRING" id="645134.A0A0L0HUT2"/>
<keyword evidence="2" id="KW-0808">Transferase</keyword>
<dbReference type="Gene3D" id="3.40.630.30">
    <property type="match status" value="1"/>
</dbReference>
<dbReference type="PANTHER" id="PTHR13256">
    <property type="entry name" value="N-ACETYLTRANSFERASE 9"/>
    <property type="match status" value="1"/>
</dbReference>
<dbReference type="SUPFAM" id="SSF55729">
    <property type="entry name" value="Acyl-CoA N-acyltransferases (Nat)"/>
    <property type="match status" value="1"/>
</dbReference>
<organism evidence="5 6">
    <name type="scientific">Spizellomyces punctatus (strain DAOM BR117)</name>
    <dbReference type="NCBI Taxonomy" id="645134"/>
    <lineage>
        <taxon>Eukaryota</taxon>
        <taxon>Fungi</taxon>
        <taxon>Fungi incertae sedis</taxon>
        <taxon>Chytridiomycota</taxon>
        <taxon>Chytridiomycota incertae sedis</taxon>
        <taxon>Chytridiomycetes</taxon>
        <taxon>Spizellomycetales</taxon>
        <taxon>Spizellomycetaceae</taxon>
        <taxon>Spizellomyces</taxon>
    </lineage>
</organism>
<name>A0A0L0HUT2_SPIPD</name>
<dbReference type="OMA" id="WHVPRYH"/>
<dbReference type="InterPro" id="IPR039135">
    <property type="entry name" value="NAT9-like"/>
</dbReference>
<proteinExistence type="inferred from homology"/>
<dbReference type="PANTHER" id="PTHR13256:SF16">
    <property type="entry name" value="ALPHA_BETA-TUBULIN-N-ACETYLTRANSFERASE 9"/>
    <property type="match status" value="1"/>
</dbReference>
<dbReference type="AlphaFoldDB" id="A0A0L0HUT2"/>
<accession>A0A0L0HUT2</accession>